<dbReference type="Proteomes" id="UP000076761">
    <property type="component" value="Unassembled WGS sequence"/>
</dbReference>
<feature type="compositionally biased region" description="Basic and acidic residues" evidence="1">
    <location>
        <begin position="24"/>
        <end position="52"/>
    </location>
</feature>
<keyword evidence="3" id="KW-1185">Reference proteome</keyword>
<protein>
    <submittedName>
        <fullName evidence="2">Uncharacterized protein</fullName>
    </submittedName>
</protein>
<feature type="region of interest" description="Disordered" evidence="1">
    <location>
        <begin position="627"/>
        <end position="660"/>
    </location>
</feature>
<feature type="compositionally biased region" description="Basic residues" evidence="1">
    <location>
        <begin position="439"/>
        <end position="450"/>
    </location>
</feature>
<name>A0A165PN67_9AGAM</name>
<feature type="region of interest" description="Disordered" evidence="1">
    <location>
        <begin position="221"/>
        <end position="285"/>
    </location>
</feature>
<evidence type="ECO:0000256" key="1">
    <source>
        <dbReference type="SAM" id="MobiDB-lite"/>
    </source>
</evidence>
<feature type="compositionally biased region" description="Polar residues" evidence="1">
    <location>
        <begin position="72"/>
        <end position="81"/>
    </location>
</feature>
<evidence type="ECO:0000313" key="2">
    <source>
        <dbReference type="EMBL" id="KZT21278.1"/>
    </source>
</evidence>
<dbReference type="OrthoDB" id="2590746at2759"/>
<gene>
    <name evidence="2" type="ORF">NEOLEDRAFT_1139578</name>
</gene>
<feature type="compositionally biased region" description="Polar residues" evidence="1">
    <location>
        <begin position="111"/>
        <end position="122"/>
    </location>
</feature>
<feature type="region of interest" description="Disordered" evidence="1">
    <location>
        <begin position="434"/>
        <end position="546"/>
    </location>
</feature>
<organism evidence="2 3">
    <name type="scientific">Neolentinus lepideus HHB14362 ss-1</name>
    <dbReference type="NCBI Taxonomy" id="1314782"/>
    <lineage>
        <taxon>Eukaryota</taxon>
        <taxon>Fungi</taxon>
        <taxon>Dikarya</taxon>
        <taxon>Basidiomycota</taxon>
        <taxon>Agaricomycotina</taxon>
        <taxon>Agaricomycetes</taxon>
        <taxon>Gloeophyllales</taxon>
        <taxon>Gloeophyllaceae</taxon>
        <taxon>Neolentinus</taxon>
    </lineage>
</organism>
<proteinExistence type="predicted"/>
<sequence>MFSTWSSFLPTVGNNAAAQASKHIVKDDERTLHAPEQDKPKMREQSVDEMGARKKKERANETFIIVRPPPSKSNHPLNLQVQLVPPNPRDRSSVRRSLDMSSSEPFDASDETSQLSRTTSGRSDTASVYSSAYSSVASLSSMASSSSTLSGRRLIIPLYNLQAHNVMTNIVVDAGTDAKVTRFGKRGMEVIGLAVIEPVEVFGSHASLAAGLLAPGSGRTSLEGGARALPGSSRGHTPELPHTPGSSNLSLSDVSHHPRTAQPISIIENPPATTPTPSGPKKLFGKFFKGRKEMSPVRVDRNVLDSSVQSPPATPATPSTPMGHMRSNSITRKLSVPGGSSKRSSLMGPIPQDQNVIQATVLLQPAILGIQPRLSAPTYPPIGRPSMYVWIVRRWLKGADSGLVSNMMGMLDRKQESVGLAADQVELRFEWKRGTPASKRAKRKSSRKSRPMSAQGASPDRRAGSVISNQGLSETGERLQASKREKRLSTVDSKAVSRRRSVDSHRSITSRGGLGDDSQSFVTDTAEDDHDGDDGEDSDPEDSETSWVCTVAARRIGIPTSYTSMYSPTKGLFDLEGHGGKSEEEVKVKVAQLKPTPHHPKVISLLKMPYPLPDIEVERLHVRKRVLTPSGVARPTSSSGPPNREGNGTGKSSKGFFAANGVQGPQTAPALVLTAEEIKDVVSSTAMWLIVREGIGGVGKVTRKGDGWRIRA</sequence>
<feature type="compositionally biased region" description="Basic and acidic residues" evidence="1">
    <location>
        <begin position="475"/>
        <end position="489"/>
    </location>
</feature>
<accession>A0A165PN67</accession>
<feature type="compositionally biased region" description="Basic and acidic residues" evidence="1">
    <location>
        <begin position="88"/>
        <end position="98"/>
    </location>
</feature>
<dbReference type="InParanoid" id="A0A165PN67"/>
<feature type="region of interest" description="Disordered" evidence="1">
    <location>
        <begin position="302"/>
        <end position="349"/>
    </location>
</feature>
<feature type="region of interest" description="Disordered" evidence="1">
    <location>
        <begin position="19"/>
        <end position="127"/>
    </location>
</feature>
<feature type="compositionally biased region" description="Polar residues" evidence="1">
    <location>
        <begin position="244"/>
        <end position="253"/>
    </location>
</feature>
<feature type="compositionally biased region" description="Acidic residues" evidence="1">
    <location>
        <begin position="525"/>
        <end position="544"/>
    </location>
</feature>
<reference evidence="2 3" key="1">
    <citation type="journal article" date="2016" name="Mol. Biol. Evol.">
        <title>Comparative Genomics of Early-Diverging Mushroom-Forming Fungi Provides Insights into the Origins of Lignocellulose Decay Capabilities.</title>
        <authorList>
            <person name="Nagy L.G."/>
            <person name="Riley R."/>
            <person name="Tritt A."/>
            <person name="Adam C."/>
            <person name="Daum C."/>
            <person name="Floudas D."/>
            <person name="Sun H."/>
            <person name="Yadav J.S."/>
            <person name="Pangilinan J."/>
            <person name="Larsson K.H."/>
            <person name="Matsuura K."/>
            <person name="Barry K."/>
            <person name="Labutti K."/>
            <person name="Kuo R."/>
            <person name="Ohm R.A."/>
            <person name="Bhattacharya S.S."/>
            <person name="Shirouzu T."/>
            <person name="Yoshinaga Y."/>
            <person name="Martin F.M."/>
            <person name="Grigoriev I.V."/>
            <person name="Hibbett D.S."/>
        </authorList>
    </citation>
    <scope>NUCLEOTIDE SEQUENCE [LARGE SCALE GENOMIC DNA]</scope>
    <source>
        <strain evidence="2 3">HHB14362 ss-1</strain>
    </source>
</reference>
<dbReference type="EMBL" id="KV425608">
    <property type="protein sequence ID" value="KZT21278.1"/>
    <property type="molecule type" value="Genomic_DNA"/>
</dbReference>
<evidence type="ECO:0000313" key="3">
    <source>
        <dbReference type="Proteomes" id="UP000076761"/>
    </source>
</evidence>
<dbReference type="AlphaFoldDB" id="A0A165PN67"/>